<dbReference type="SUPFAM" id="SSF51658">
    <property type="entry name" value="Xylose isomerase-like"/>
    <property type="match status" value="1"/>
</dbReference>
<dbReference type="EMBL" id="VOXD01000028">
    <property type="protein sequence ID" value="TXF87963.1"/>
    <property type="molecule type" value="Genomic_DNA"/>
</dbReference>
<feature type="domain" description="Xylose isomerase-like TIM barrel" evidence="1">
    <location>
        <begin position="67"/>
        <end position="305"/>
    </location>
</feature>
<dbReference type="InterPro" id="IPR013022">
    <property type="entry name" value="Xyl_isomerase-like_TIM-brl"/>
</dbReference>
<comment type="caution">
    <text evidence="2">The sequence shown here is derived from an EMBL/GenBank/DDBJ whole genome shotgun (WGS) entry which is preliminary data.</text>
</comment>
<gene>
    <name evidence="2" type="ORF">FUA23_16515</name>
</gene>
<dbReference type="PANTHER" id="PTHR12110:SF53">
    <property type="entry name" value="BLR5974 PROTEIN"/>
    <property type="match status" value="1"/>
</dbReference>
<dbReference type="InterPro" id="IPR036237">
    <property type="entry name" value="Xyl_isomerase-like_sf"/>
</dbReference>
<accession>A0A5C7FEL1</accession>
<dbReference type="RefSeq" id="WP_147931872.1">
    <property type="nucleotide sequence ID" value="NZ_VOXD01000028.1"/>
</dbReference>
<evidence type="ECO:0000313" key="2">
    <source>
        <dbReference type="EMBL" id="TXF87963.1"/>
    </source>
</evidence>
<dbReference type="PROSITE" id="PS51257">
    <property type="entry name" value="PROKAR_LIPOPROTEIN"/>
    <property type="match status" value="1"/>
</dbReference>
<dbReference type="Gene3D" id="3.20.20.150">
    <property type="entry name" value="Divalent-metal-dependent TIM barrel enzymes"/>
    <property type="match status" value="1"/>
</dbReference>
<proteinExistence type="predicted"/>
<name>A0A5C7FEL1_9BACT</name>
<sequence length="313" mass="34712">MNRRNFIRQSVQATAILSLGGAALSSCTPKAAMTDGSGELFFKISLAQWSYHRALQAGEMDALEFAAAARRHECEGLEYVSNFYRKTIGQKGYVQQMGQRAADEGVQNLLIMIGGEGPLASPDSKKRMESIDKHKKWIDAAHTLGCHSVRVDLRGGEHKAEAAEASVESLTRLAEYASDANVNILVENHGGFSSDGAWLAGVMKRVKPKNHGTLPDFGNFCIEKDKQRNCLEEYDRYQGMKELLPYAIGVSAKSYDFDEQGNETTLDYPRILRMVKEVGYRGFIGIEYEGRRLPEPEGIRLTRQLLLKAGSAL</sequence>
<dbReference type="OrthoDB" id="1114629at2"/>
<keyword evidence="3" id="KW-1185">Reference proteome</keyword>
<dbReference type="PANTHER" id="PTHR12110">
    <property type="entry name" value="HYDROXYPYRUVATE ISOMERASE"/>
    <property type="match status" value="1"/>
</dbReference>
<protein>
    <submittedName>
        <fullName evidence="2">TIM barrel protein</fullName>
    </submittedName>
</protein>
<dbReference type="AlphaFoldDB" id="A0A5C7FEL1"/>
<dbReference type="InterPro" id="IPR050312">
    <property type="entry name" value="IolE/XylAMocC-like"/>
</dbReference>
<organism evidence="2 3">
    <name type="scientific">Neolewinella aurantiaca</name>
    <dbReference type="NCBI Taxonomy" id="2602767"/>
    <lineage>
        <taxon>Bacteria</taxon>
        <taxon>Pseudomonadati</taxon>
        <taxon>Bacteroidota</taxon>
        <taxon>Saprospiria</taxon>
        <taxon>Saprospirales</taxon>
        <taxon>Lewinellaceae</taxon>
        <taxon>Neolewinella</taxon>
    </lineage>
</organism>
<reference evidence="2 3" key="1">
    <citation type="submission" date="2019-08" db="EMBL/GenBank/DDBJ databases">
        <title>Lewinella sp. strain SSH13 Genome sequencing and assembly.</title>
        <authorList>
            <person name="Kim I."/>
        </authorList>
    </citation>
    <scope>NUCLEOTIDE SEQUENCE [LARGE SCALE GENOMIC DNA]</scope>
    <source>
        <strain evidence="2 3">SSH13</strain>
    </source>
</reference>
<evidence type="ECO:0000313" key="3">
    <source>
        <dbReference type="Proteomes" id="UP000321907"/>
    </source>
</evidence>
<evidence type="ECO:0000259" key="1">
    <source>
        <dbReference type="Pfam" id="PF01261"/>
    </source>
</evidence>
<dbReference type="Proteomes" id="UP000321907">
    <property type="component" value="Unassembled WGS sequence"/>
</dbReference>
<dbReference type="Pfam" id="PF01261">
    <property type="entry name" value="AP_endonuc_2"/>
    <property type="match status" value="1"/>
</dbReference>